<accession>A0A183U4J7</accession>
<feature type="transmembrane region" description="Helical" evidence="1">
    <location>
        <begin position="20"/>
        <end position="43"/>
    </location>
</feature>
<reference evidence="2 3" key="2">
    <citation type="submission" date="2018-11" db="EMBL/GenBank/DDBJ databases">
        <authorList>
            <consortium name="Pathogen Informatics"/>
        </authorList>
    </citation>
    <scope>NUCLEOTIDE SEQUENCE [LARGE SCALE GENOMIC DNA]</scope>
</reference>
<reference evidence="4" key="1">
    <citation type="submission" date="2016-06" db="UniProtKB">
        <authorList>
            <consortium name="WormBaseParasite"/>
        </authorList>
    </citation>
    <scope>IDENTIFICATION</scope>
</reference>
<dbReference type="WBParaSite" id="TCNE_0000341701-mRNA-1">
    <property type="protein sequence ID" value="TCNE_0000341701-mRNA-1"/>
    <property type="gene ID" value="TCNE_0000341701"/>
</dbReference>
<protein>
    <submittedName>
        <fullName evidence="4">Secreted peptide</fullName>
    </submittedName>
</protein>
<dbReference type="EMBL" id="UYWY01004353">
    <property type="protein sequence ID" value="VDM29134.1"/>
    <property type="molecule type" value="Genomic_DNA"/>
</dbReference>
<keyword evidence="3" id="KW-1185">Reference proteome</keyword>
<evidence type="ECO:0000256" key="1">
    <source>
        <dbReference type="SAM" id="Phobius"/>
    </source>
</evidence>
<name>A0A183U4J7_TOXCA</name>
<keyword evidence="1" id="KW-1133">Transmembrane helix</keyword>
<feature type="transmembrane region" description="Helical" evidence="1">
    <location>
        <begin position="55"/>
        <end position="76"/>
    </location>
</feature>
<gene>
    <name evidence="2" type="ORF">TCNE_LOCUS3417</name>
</gene>
<dbReference type="Proteomes" id="UP000050794">
    <property type="component" value="Unassembled WGS sequence"/>
</dbReference>
<evidence type="ECO:0000313" key="2">
    <source>
        <dbReference type="EMBL" id="VDM29134.1"/>
    </source>
</evidence>
<evidence type="ECO:0000313" key="4">
    <source>
        <dbReference type="WBParaSite" id="TCNE_0000341701-mRNA-1"/>
    </source>
</evidence>
<organism evidence="3 4">
    <name type="scientific">Toxocara canis</name>
    <name type="common">Canine roundworm</name>
    <dbReference type="NCBI Taxonomy" id="6265"/>
    <lineage>
        <taxon>Eukaryota</taxon>
        <taxon>Metazoa</taxon>
        <taxon>Ecdysozoa</taxon>
        <taxon>Nematoda</taxon>
        <taxon>Chromadorea</taxon>
        <taxon>Rhabditida</taxon>
        <taxon>Spirurina</taxon>
        <taxon>Ascaridomorpha</taxon>
        <taxon>Ascaridoidea</taxon>
        <taxon>Toxocaridae</taxon>
        <taxon>Toxocara</taxon>
    </lineage>
</organism>
<evidence type="ECO:0000313" key="3">
    <source>
        <dbReference type="Proteomes" id="UP000050794"/>
    </source>
</evidence>
<dbReference type="AlphaFoldDB" id="A0A183U4J7"/>
<keyword evidence="1" id="KW-0812">Transmembrane</keyword>
<proteinExistence type="predicted"/>
<sequence length="79" mass="8820">MPRVLNWFFAADADADADAGVAVLLLLLLLVVRFLEAAPLPIASFAAWRPYELRVLLLLLMLLTHYENFALLYTALCVS</sequence>
<keyword evidence="1" id="KW-0472">Membrane</keyword>